<evidence type="ECO:0000313" key="5">
    <source>
        <dbReference type="Proteomes" id="UP000225706"/>
    </source>
</evidence>
<feature type="binding site" evidence="1">
    <location>
        <position position="244"/>
    </location>
    <ligand>
        <name>ATP</name>
        <dbReference type="ChEBI" id="CHEBI:30616"/>
    </ligand>
</feature>
<keyword evidence="4" id="KW-0808">Transferase</keyword>
<gene>
    <name evidence="4" type="primary">Ikbke</name>
    <name evidence="4" type="ORF">AWC38_SpisGene25163</name>
</gene>
<dbReference type="AlphaFoldDB" id="A0A2B4R4K5"/>
<organism evidence="4 5">
    <name type="scientific">Stylophora pistillata</name>
    <name type="common">Smooth cauliflower coral</name>
    <dbReference type="NCBI Taxonomy" id="50429"/>
    <lineage>
        <taxon>Eukaryota</taxon>
        <taxon>Metazoa</taxon>
        <taxon>Cnidaria</taxon>
        <taxon>Anthozoa</taxon>
        <taxon>Hexacorallia</taxon>
        <taxon>Scleractinia</taxon>
        <taxon>Astrocoeniina</taxon>
        <taxon>Pocilloporidae</taxon>
        <taxon>Stylophora</taxon>
    </lineage>
</organism>
<accession>A0A2B4R4K5</accession>
<name>A0A2B4R4K5_STYPI</name>
<feature type="non-terminal residue" evidence="4">
    <location>
        <position position="355"/>
    </location>
</feature>
<keyword evidence="5" id="KW-1185">Reference proteome</keyword>
<dbReference type="PROSITE" id="PS50011">
    <property type="entry name" value="PROTEIN_KINASE_DOM"/>
    <property type="match status" value="1"/>
</dbReference>
<feature type="transmembrane region" description="Helical" evidence="2">
    <location>
        <begin position="65"/>
        <end position="87"/>
    </location>
</feature>
<evidence type="ECO:0000313" key="4">
    <source>
        <dbReference type="EMBL" id="PFX11235.1"/>
    </source>
</evidence>
<keyword evidence="2" id="KW-1133">Transmembrane helix</keyword>
<dbReference type="PANTHER" id="PTHR26392">
    <property type="entry name" value="MITOGEN-ACTIVATED PROTEIN KINASE KINASE KINASE 7-RELATED"/>
    <property type="match status" value="1"/>
</dbReference>
<dbReference type="Gene3D" id="1.10.510.10">
    <property type="entry name" value="Transferase(Phosphotransferase) domain 1"/>
    <property type="match status" value="1"/>
</dbReference>
<dbReference type="SUPFAM" id="SSF56112">
    <property type="entry name" value="Protein kinase-like (PK-like)"/>
    <property type="match status" value="1"/>
</dbReference>
<comment type="caution">
    <text evidence="4">The sequence shown here is derived from an EMBL/GenBank/DDBJ whole genome shotgun (WGS) entry which is preliminary data.</text>
</comment>
<dbReference type="OrthoDB" id="4062651at2759"/>
<dbReference type="PANTHER" id="PTHR26392:SF92">
    <property type="entry name" value="PROTEIN KINASE DOMAIN-CONTAINING PROTEIN"/>
    <property type="match status" value="1"/>
</dbReference>
<dbReference type="GO" id="GO:0004672">
    <property type="term" value="F:protein kinase activity"/>
    <property type="evidence" value="ECO:0007669"/>
    <property type="project" value="InterPro"/>
</dbReference>
<keyword evidence="1" id="KW-0067">ATP-binding</keyword>
<keyword evidence="2" id="KW-0812">Transmembrane</keyword>
<dbReference type="GO" id="GO:0005524">
    <property type="term" value="F:ATP binding"/>
    <property type="evidence" value="ECO:0007669"/>
    <property type="project" value="UniProtKB-UniRule"/>
</dbReference>
<dbReference type="PROSITE" id="PS00107">
    <property type="entry name" value="PROTEIN_KINASE_ATP"/>
    <property type="match status" value="1"/>
</dbReference>
<dbReference type="InterPro" id="IPR001245">
    <property type="entry name" value="Ser-Thr/Tyr_kinase_cat_dom"/>
</dbReference>
<reference evidence="5" key="1">
    <citation type="journal article" date="2017" name="bioRxiv">
        <title>Comparative analysis of the genomes of Stylophora pistillata and Acropora digitifera provides evidence for extensive differences between species of corals.</title>
        <authorList>
            <person name="Voolstra C.R."/>
            <person name="Li Y."/>
            <person name="Liew Y.J."/>
            <person name="Baumgarten S."/>
            <person name="Zoccola D."/>
            <person name="Flot J.-F."/>
            <person name="Tambutte S."/>
            <person name="Allemand D."/>
            <person name="Aranda M."/>
        </authorList>
    </citation>
    <scope>NUCLEOTIDE SEQUENCE [LARGE SCALE GENOMIC DNA]</scope>
</reference>
<feature type="domain" description="Protein kinase" evidence="3">
    <location>
        <begin position="211"/>
        <end position="355"/>
    </location>
</feature>
<dbReference type="Pfam" id="PF07714">
    <property type="entry name" value="PK_Tyr_Ser-Thr"/>
    <property type="match status" value="1"/>
</dbReference>
<protein>
    <submittedName>
        <fullName evidence="4">Inhibitor of nuclear factor kappa-B kinase subunit epsilon</fullName>
    </submittedName>
</protein>
<dbReference type="Proteomes" id="UP000225706">
    <property type="component" value="Unassembled WGS sequence"/>
</dbReference>
<evidence type="ECO:0000256" key="1">
    <source>
        <dbReference type="PROSITE-ProRule" id="PRU10141"/>
    </source>
</evidence>
<keyword evidence="2" id="KW-0472">Membrane</keyword>
<evidence type="ECO:0000259" key="3">
    <source>
        <dbReference type="PROSITE" id="PS50011"/>
    </source>
</evidence>
<keyword evidence="1" id="KW-0547">Nucleotide-binding</keyword>
<dbReference type="InterPro" id="IPR000719">
    <property type="entry name" value="Prot_kinase_dom"/>
</dbReference>
<sequence>MLSRARTFMVQLSHQRFDESKSFLPFRYLENSVIADDYTGGPNICLTSNDFGAAQKVMIGVTSPIWVPVGLAVLVGSVPVIGAVSLTKKVANMIDSRKYEKDKLGFIVQASREYLCNVAKEQQLWLFVEEQLKDVRVYLTQVSSRLREFIDADRMLCQQLRDEIRSGKEIKEFYGPLEEMSVRVKEKIALFFIREVQSLEISHNDLKWFEDDQSSLLGNGASASVYRGTFRIPGQREPTQVAVKLWNKELNESTAIGFLSKTEILQKLDFHFIVKFFGTALLKKGDRYRVIHVMEICDENLMSRIFQNPENIPGMSVKTTAEKNVLCWAKDIAEAIEFIHSQGIVHRGLKLVKIL</sequence>
<dbReference type="EMBL" id="LSMT01003129">
    <property type="protein sequence ID" value="PFX11235.1"/>
    <property type="molecule type" value="Genomic_DNA"/>
</dbReference>
<dbReference type="InterPro" id="IPR017441">
    <property type="entry name" value="Protein_kinase_ATP_BS"/>
</dbReference>
<proteinExistence type="predicted"/>
<dbReference type="STRING" id="50429.A0A2B4R4K5"/>
<evidence type="ECO:0000256" key="2">
    <source>
        <dbReference type="SAM" id="Phobius"/>
    </source>
</evidence>
<dbReference type="InterPro" id="IPR011009">
    <property type="entry name" value="Kinase-like_dom_sf"/>
</dbReference>
<keyword evidence="4" id="KW-0418">Kinase</keyword>